<accession>A0A455SF82</accession>
<dbReference type="AlphaFoldDB" id="A0A455SF82"/>
<protein>
    <submittedName>
        <fullName evidence="1">Uncharacterized protein</fullName>
    </submittedName>
</protein>
<gene>
    <name evidence="1" type="ORF">KTC_11570</name>
</gene>
<proteinExistence type="predicted"/>
<sequence>MYDTLQIEIFFLLQEKSGIYRDGSERESMPFIPGTFQYKRLSEDVEEKYRVPPLADPAVEATLSMEQEPEIAVVPVSEEVLGVIAVAKREAHERGIDVICQGYQWVGCGPLFPGLLREGGNTPYRKVLAQYGLTYERIRTTLPPPAFLM</sequence>
<dbReference type="EMBL" id="AP019376">
    <property type="protein sequence ID" value="BBH86406.1"/>
    <property type="molecule type" value="Genomic_DNA"/>
</dbReference>
<organism evidence="1">
    <name type="scientific">Thermosporothrix sp. COM3</name>
    <dbReference type="NCBI Taxonomy" id="2490863"/>
    <lineage>
        <taxon>Bacteria</taxon>
        <taxon>Bacillati</taxon>
        <taxon>Chloroflexota</taxon>
        <taxon>Ktedonobacteria</taxon>
        <taxon>Ktedonobacterales</taxon>
        <taxon>Thermosporotrichaceae</taxon>
        <taxon>Thermosporothrix</taxon>
    </lineage>
</organism>
<reference evidence="1" key="1">
    <citation type="submission" date="2018-12" db="EMBL/GenBank/DDBJ databases">
        <title>Novel natural products biosynthetic potential of the class Ktedonobacteria.</title>
        <authorList>
            <person name="Zheng Y."/>
            <person name="Saitou A."/>
            <person name="Wang C.M."/>
            <person name="Toyoda A."/>
            <person name="Minakuchi Y."/>
            <person name="Sekiguchi Y."/>
            <person name="Ueda K."/>
            <person name="Takano H."/>
            <person name="Sakai Y."/>
            <person name="Yokota A."/>
            <person name="Yabe S."/>
        </authorList>
    </citation>
    <scope>NUCLEOTIDE SEQUENCE</scope>
    <source>
        <strain evidence="1">COM3</strain>
    </source>
</reference>
<name>A0A455SF82_9CHLR</name>
<evidence type="ECO:0000313" key="1">
    <source>
        <dbReference type="EMBL" id="BBH86406.1"/>
    </source>
</evidence>